<feature type="region of interest" description="Disordered" evidence="1">
    <location>
        <begin position="173"/>
        <end position="223"/>
    </location>
</feature>
<evidence type="ECO:0000313" key="2">
    <source>
        <dbReference type="EMBL" id="CAG6596852.1"/>
    </source>
</evidence>
<protein>
    <submittedName>
        <fullName evidence="2">(northern house mosquito) hypothetical protein</fullName>
    </submittedName>
</protein>
<dbReference type="AlphaFoldDB" id="A0A8D8KZS0"/>
<accession>A0A8D8KZS0</accession>
<evidence type="ECO:0000256" key="1">
    <source>
        <dbReference type="SAM" id="MobiDB-lite"/>
    </source>
</evidence>
<feature type="region of interest" description="Disordered" evidence="1">
    <location>
        <begin position="119"/>
        <end position="141"/>
    </location>
</feature>
<sequence length="251" mass="28404">MIQLDDPRQQKREASAGTPRVMQPYTVIQAYPYRLPTASYPAPATRPPRPKGQNCVKDFLINQLRETNDNINRLLDCIKQNQNCEPNQPEAAQPDQPFKPPSASNLYQPCQSEIERLTKTTTPTSPCEDQPETPASTTARKLITFRKEYIKEESEEVDTNRYSSAKRFPTNSCEQSQELFTEKPTPKPTRKRCRKPTTGTTKKCGCRTSRKPTTTTTTTTTTRQPVTKKVRSHDCKCVYCVEDGTCAGGYD</sequence>
<feature type="region of interest" description="Disordered" evidence="1">
    <location>
        <begin position="1"/>
        <end position="21"/>
    </location>
</feature>
<organism evidence="2">
    <name type="scientific">Culex pipiens</name>
    <name type="common">House mosquito</name>
    <dbReference type="NCBI Taxonomy" id="7175"/>
    <lineage>
        <taxon>Eukaryota</taxon>
        <taxon>Metazoa</taxon>
        <taxon>Ecdysozoa</taxon>
        <taxon>Arthropoda</taxon>
        <taxon>Hexapoda</taxon>
        <taxon>Insecta</taxon>
        <taxon>Pterygota</taxon>
        <taxon>Neoptera</taxon>
        <taxon>Endopterygota</taxon>
        <taxon>Diptera</taxon>
        <taxon>Nematocera</taxon>
        <taxon>Culicoidea</taxon>
        <taxon>Culicidae</taxon>
        <taxon>Culicinae</taxon>
        <taxon>Culicini</taxon>
        <taxon>Culex</taxon>
        <taxon>Culex</taxon>
    </lineage>
</organism>
<feature type="region of interest" description="Disordered" evidence="1">
    <location>
        <begin position="85"/>
        <end position="106"/>
    </location>
</feature>
<name>A0A8D8KZS0_CULPI</name>
<proteinExistence type="predicted"/>
<dbReference type="EMBL" id="HBUE01230612">
    <property type="protein sequence ID" value="CAG6544714.1"/>
    <property type="molecule type" value="Transcribed_RNA"/>
</dbReference>
<dbReference type="EMBL" id="HBUE01337403">
    <property type="protein sequence ID" value="CAG6596852.1"/>
    <property type="molecule type" value="Transcribed_RNA"/>
</dbReference>
<feature type="compositionally biased region" description="Low complexity" evidence="1">
    <location>
        <begin position="211"/>
        <end position="222"/>
    </location>
</feature>
<feature type="compositionally biased region" description="Polar residues" evidence="1">
    <location>
        <begin position="119"/>
        <end position="139"/>
    </location>
</feature>
<feature type="compositionally biased region" description="Basic and acidic residues" evidence="1">
    <location>
        <begin position="1"/>
        <end position="14"/>
    </location>
</feature>
<reference evidence="2" key="1">
    <citation type="submission" date="2021-05" db="EMBL/GenBank/DDBJ databases">
        <authorList>
            <person name="Alioto T."/>
            <person name="Alioto T."/>
            <person name="Gomez Garrido J."/>
        </authorList>
    </citation>
    <scope>NUCLEOTIDE SEQUENCE</scope>
</reference>